<dbReference type="AlphaFoldDB" id="A0A2R5G020"/>
<organism evidence="1 2">
    <name type="scientific">Nostoc commune NIES-4072</name>
    <dbReference type="NCBI Taxonomy" id="2005467"/>
    <lineage>
        <taxon>Bacteria</taxon>
        <taxon>Bacillati</taxon>
        <taxon>Cyanobacteriota</taxon>
        <taxon>Cyanophyceae</taxon>
        <taxon>Nostocales</taxon>
        <taxon>Nostocaceae</taxon>
        <taxon>Nostoc</taxon>
    </lineage>
</organism>
<keyword evidence="2" id="KW-1185">Reference proteome</keyword>
<comment type="caution">
    <text evidence="1">The sequence shown here is derived from an EMBL/GenBank/DDBJ whole genome shotgun (WGS) entry which is preliminary data.</text>
</comment>
<name>A0A2R5G020_NOSCO</name>
<dbReference type="EMBL" id="BDUD01000002">
    <property type="protein sequence ID" value="GBG23048.1"/>
    <property type="molecule type" value="Genomic_DNA"/>
</dbReference>
<dbReference type="Proteomes" id="UP000245124">
    <property type="component" value="Unassembled WGS sequence"/>
</dbReference>
<sequence length="69" mass="8040">MKNIGIKPIHPKEFKRVHNFSTYQMSRLSGYSVEALKNWLADESSSRFVEPKPYILNHFGAIHSYLSRS</sequence>
<evidence type="ECO:0000313" key="2">
    <source>
        <dbReference type="Proteomes" id="UP000245124"/>
    </source>
</evidence>
<protein>
    <submittedName>
        <fullName evidence="1">Uncharacterized protein</fullName>
    </submittedName>
</protein>
<evidence type="ECO:0000313" key="1">
    <source>
        <dbReference type="EMBL" id="GBG23048.1"/>
    </source>
</evidence>
<accession>A0A2R5G020</accession>
<proteinExistence type="predicted"/>
<gene>
    <name evidence="1" type="ORF">NIES4072_67600</name>
</gene>
<reference evidence="1 2" key="1">
    <citation type="submission" date="2017-06" db="EMBL/GenBank/DDBJ databases">
        <title>Genome sequencing of cyanobaciteial culture collection at National Institute for Environmental Studies (NIES).</title>
        <authorList>
            <person name="Hirose Y."/>
            <person name="Shimura Y."/>
            <person name="Fujisawa T."/>
            <person name="Nakamura Y."/>
            <person name="Kawachi M."/>
        </authorList>
    </citation>
    <scope>NUCLEOTIDE SEQUENCE [LARGE SCALE GENOMIC DNA]</scope>
    <source>
        <strain evidence="1 2">NIES-4072</strain>
    </source>
</reference>